<sequence length="123" mass="13534">MKILIIAFAYLVSANLALAANPVHYRIPTSLPKDKAMTAKGMSETEFDDFKCANKNDEPVIITHKATDQKGIVKYTFLAPKSFSPMEKGEFKAGKPSKASKSQKFVDEYSGEIPGFICAQPDQ</sequence>
<organism evidence="2 3">
    <name type="scientific">Comamonas testosteroni</name>
    <name type="common">Pseudomonas testosteroni</name>
    <dbReference type="NCBI Taxonomy" id="285"/>
    <lineage>
        <taxon>Bacteria</taxon>
        <taxon>Pseudomonadati</taxon>
        <taxon>Pseudomonadota</taxon>
        <taxon>Betaproteobacteria</taxon>
        <taxon>Burkholderiales</taxon>
        <taxon>Comamonadaceae</taxon>
        <taxon>Comamonas</taxon>
    </lineage>
</organism>
<feature type="signal peptide" evidence="1">
    <location>
        <begin position="1"/>
        <end position="19"/>
    </location>
</feature>
<proteinExistence type="predicted"/>
<gene>
    <name evidence="2" type="ORF">CTTA_4829</name>
</gene>
<keyword evidence="1" id="KW-0732">Signal</keyword>
<comment type="caution">
    <text evidence="2">The sequence shown here is derived from an EMBL/GenBank/DDBJ whole genome shotgun (WGS) entry which is preliminary data.</text>
</comment>
<protein>
    <submittedName>
        <fullName evidence="2">Uncharacterized protein</fullName>
    </submittedName>
</protein>
<evidence type="ECO:0000313" key="3">
    <source>
        <dbReference type="Proteomes" id="UP000323105"/>
    </source>
</evidence>
<reference evidence="2 3" key="1">
    <citation type="journal article" date="2019" name="Microbiol. Resour. Announc.">
        <title>Draft Genome Sequence of Comamonas testosteroni TA441, a Bacterium That Has a Cryptic Phenol Degradation Gene Cluster.</title>
        <authorList>
            <person name="Arai H."/>
            <person name="Ishii M."/>
        </authorList>
    </citation>
    <scope>NUCLEOTIDE SEQUENCE [LARGE SCALE GENOMIC DNA]</scope>
    <source>
        <strain evidence="2 3">TA441</strain>
    </source>
</reference>
<dbReference type="AlphaFoldDB" id="A0A5A7MM27"/>
<feature type="chain" id="PRO_5022693140" evidence="1">
    <location>
        <begin position="20"/>
        <end position="123"/>
    </location>
</feature>
<dbReference type="Proteomes" id="UP000323105">
    <property type="component" value="Unassembled WGS sequence"/>
</dbReference>
<evidence type="ECO:0000313" key="2">
    <source>
        <dbReference type="EMBL" id="GEQ77824.1"/>
    </source>
</evidence>
<dbReference type="EMBL" id="BKBW01000019">
    <property type="protein sequence ID" value="GEQ77824.1"/>
    <property type="molecule type" value="Genomic_DNA"/>
</dbReference>
<accession>A0A5A7MM27</accession>
<name>A0A5A7MM27_COMTE</name>
<evidence type="ECO:0000256" key="1">
    <source>
        <dbReference type="SAM" id="SignalP"/>
    </source>
</evidence>
<dbReference type="RefSeq" id="WP_149357110.1">
    <property type="nucleotide sequence ID" value="NZ_BKBW01000019.1"/>
</dbReference>